<organism evidence="1 2">
    <name type="scientific">Triticum urartu</name>
    <name type="common">Red wild einkorn</name>
    <name type="synonym">Crithodium urartu</name>
    <dbReference type="NCBI Taxonomy" id="4572"/>
    <lineage>
        <taxon>Eukaryota</taxon>
        <taxon>Viridiplantae</taxon>
        <taxon>Streptophyta</taxon>
        <taxon>Embryophyta</taxon>
        <taxon>Tracheophyta</taxon>
        <taxon>Spermatophyta</taxon>
        <taxon>Magnoliopsida</taxon>
        <taxon>Liliopsida</taxon>
        <taxon>Poales</taxon>
        <taxon>Poaceae</taxon>
        <taxon>BOP clade</taxon>
        <taxon>Pooideae</taxon>
        <taxon>Triticodae</taxon>
        <taxon>Triticeae</taxon>
        <taxon>Triticinae</taxon>
        <taxon>Triticum</taxon>
    </lineage>
</organism>
<reference evidence="2" key="1">
    <citation type="journal article" date="2013" name="Nature">
        <title>Draft genome of the wheat A-genome progenitor Triticum urartu.</title>
        <authorList>
            <person name="Ling H.Q."/>
            <person name="Zhao S."/>
            <person name="Liu D."/>
            <person name="Wang J."/>
            <person name="Sun H."/>
            <person name="Zhang C."/>
            <person name="Fan H."/>
            <person name="Li D."/>
            <person name="Dong L."/>
            <person name="Tao Y."/>
            <person name="Gao C."/>
            <person name="Wu H."/>
            <person name="Li Y."/>
            <person name="Cui Y."/>
            <person name="Guo X."/>
            <person name="Zheng S."/>
            <person name="Wang B."/>
            <person name="Yu K."/>
            <person name="Liang Q."/>
            <person name="Yang W."/>
            <person name="Lou X."/>
            <person name="Chen J."/>
            <person name="Feng M."/>
            <person name="Jian J."/>
            <person name="Zhang X."/>
            <person name="Luo G."/>
            <person name="Jiang Y."/>
            <person name="Liu J."/>
            <person name="Wang Z."/>
            <person name="Sha Y."/>
            <person name="Zhang B."/>
            <person name="Wu H."/>
            <person name="Tang D."/>
            <person name="Shen Q."/>
            <person name="Xue P."/>
            <person name="Zou S."/>
            <person name="Wang X."/>
            <person name="Liu X."/>
            <person name="Wang F."/>
            <person name="Yang Y."/>
            <person name="An X."/>
            <person name="Dong Z."/>
            <person name="Zhang K."/>
            <person name="Zhang X."/>
            <person name="Luo M.C."/>
            <person name="Dvorak J."/>
            <person name="Tong Y."/>
            <person name="Wang J."/>
            <person name="Yang H."/>
            <person name="Li Z."/>
            <person name="Wang D."/>
            <person name="Zhang A."/>
            <person name="Wang J."/>
        </authorList>
    </citation>
    <scope>NUCLEOTIDE SEQUENCE</scope>
    <source>
        <strain evidence="2">cv. G1812</strain>
    </source>
</reference>
<evidence type="ECO:0000313" key="2">
    <source>
        <dbReference type="Proteomes" id="UP000015106"/>
    </source>
</evidence>
<protein>
    <submittedName>
        <fullName evidence="1">Uncharacterized protein</fullName>
    </submittedName>
</protein>
<dbReference type="Proteomes" id="UP000015106">
    <property type="component" value="Chromosome 1"/>
</dbReference>
<dbReference type="Gramene" id="TuG1812G0100000679.01.T01">
    <property type="protein sequence ID" value="TuG1812G0100000679.01.T01.cds243153"/>
    <property type="gene ID" value="TuG1812G0100000679.01"/>
</dbReference>
<sequence length="50" mass="5607">PMKYILCTRPCDSSALLVSKTCNNSKTSISIRHVRFLNNNNNKKQPSNGI</sequence>
<name>A0A8R7JWC3_TRIUA</name>
<keyword evidence="2" id="KW-1185">Reference proteome</keyword>
<evidence type="ECO:0000313" key="1">
    <source>
        <dbReference type="EnsemblPlants" id="TuG1812G0100000679.01.T01.cds243153"/>
    </source>
</evidence>
<accession>A0A8R7JWC3</accession>
<dbReference type="EnsemblPlants" id="TuG1812G0100000679.01.T01">
    <property type="protein sequence ID" value="TuG1812G0100000679.01.T01.cds243153"/>
    <property type="gene ID" value="TuG1812G0100000679.01"/>
</dbReference>
<reference evidence="1" key="2">
    <citation type="submission" date="2018-03" db="EMBL/GenBank/DDBJ databases">
        <title>The Triticum urartu genome reveals the dynamic nature of wheat genome evolution.</title>
        <authorList>
            <person name="Ling H."/>
            <person name="Ma B."/>
            <person name="Shi X."/>
            <person name="Liu H."/>
            <person name="Dong L."/>
            <person name="Sun H."/>
            <person name="Cao Y."/>
            <person name="Gao Q."/>
            <person name="Zheng S."/>
            <person name="Li Y."/>
            <person name="Yu Y."/>
            <person name="Du H."/>
            <person name="Qi M."/>
            <person name="Li Y."/>
            <person name="Yu H."/>
            <person name="Cui Y."/>
            <person name="Wang N."/>
            <person name="Chen C."/>
            <person name="Wu H."/>
            <person name="Zhao Y."/>
            <person name="Zhang J."/>
            <person name="Li Y."/>
            <person name="Zhou W."/>
            <person name="Zhang B."/>
            <person name="Hu W."/>
            <person name="Eijk M."/>
            <person name="Tang J."/>
            <person name="Witsenboer H."/>
            <person name="Zhao S."/>
            <person name="Li Z."/>
            <person name="Zhang A."/>
            <person name="Wang D."/>
            <person name="Liang C."/>
        </authorList>
    </citation>
    <scope>NUCLEOTIDE SEQUENCE [LARGE SCALE GENOMIC DNA]</scope>
    <source>
        <strain evidence="1">cv. G1812</strain>
    </source>
</reference>
<proteinExistence type="predicted"/>
<reference evidence="1" key="3">
    <citation type="submission" date="2022-06" db="UniProtKB">
        <authorList>
            <consortium name="EnsemblPlants"/>
        </authorList>
    </citation>
    <scope>IDENTIFICATION</scope>
</reference>
<dbReference type="AlphaFoldDB" id="A0A8R7JWC3"/>